<dbReference type="OrthoDB" id="5197601at2"/>
<dbReference type="InterPro" id="IPR036663">
    <property type="entry name" value="Fumarylacetoacetase_C_sf"/>
</dbReference>
<dbReference type="Gene3D" id="3.90.850.10">
    <property type="entry name" value="Fumarylacetoacetase-like, C-terminal domain"/>
    <property type="match status" value="1"/>
</dbReference>
<dbReference type="SUPFAM" id="SSF56529">
    <property type="entry name" value="FAH"/>
    <property type="match status" value="1"/>
</dbReference>
<dbReference type="AlphaFoldDB" id="A0A6I4SX43"/>
<protein>
    <submittedName>
        <fullName evidence="4">5-oxopent-3-ene-1,2,5-tricarboxylate decarboxylase</fullName>
    </submittedName>
</protein>
<dbReference type="EMBL" id="WTYM01000054">
    <property type="protein sequence ID" value="MXO60654.1"/>
    <property type="molecule type" value="Genomic_DNA"/>
</dbReference>
<comment type="similarity">
    <text evidence="1">Belongs to the FAH family.</text>
</comment>
<evidence type="ECO:0000259" key="3">
    <source>
        <dbReference type="Pfam" id="PF01557"/>
    </source>
</evidence>
<dbReference type="InterPro" id="IPR011234">
    <property type="entry name" value="Fumarylacetoacetase-like_C"/>
</dbReference>
<evidence type="ECO:0000256" key="1">
    <source>
        <dbReference type="ARBA" id="ARBA00010211"/>
    </source>
</evidence>
<accession>A0A6I4SX43</accession>
<dbReference type="Proteomes" id="UP000433652">
    <property type="component" value="Unassembled WGS sequence"/>
</dbReference>
<dbReference type="Pfam" id="PF01557">
    <property type="entry name" value="FAA_hydrolase"/>
    <property type="match status" value="1"/>
</dbReference>
<dbReference type="GO" id="GO:0003824">
    <property type="term" value="F:catalytic activity"/>
    <property type="evidence" value="ECO:0007669"/>
    <property type="project" value="InterPro"/>
</dbReference>
<dbReference type="InterPro" id="IPR051121">
    <property type="entry name" value="FAH"/>
</dbReference>
<dbReference type="GO" id="GO:0044281">
    <property type="term" value="P:small molecule metabolic process"/>
    <property type="evidence" value="ECO:0007669"/>
    <property type="project" value="UniProtKB-ARBA"/>
</dbReference>
<gene>
    <name evidence="4" type="ORF">GRI89_14005</name>
</gene>
<evidence type="ECO:0000313" key="4">
    <source>
        <dbReference type="EMBL" id="MXO60654.1"/>
    </source>
</evidence>
<organism evidence="4 5">
    <name type="scientific">Croceibacterium salegens</name>
    <dbReference type="NCBI Taxonomy" id="1737568"/>
    <lineage>
        <taxon>Bacteria</taxon>
        <taxon>Pseudomonadati</taxon>
        <taxon>Pseudomonadota</taxon>
        <taxon>Alphaproteobacteria</taxon>
        <taxon>Sphingomonadales</taxon>
        <taxon>Erythrobacteraceae</taxon>
        <taxon>Croceibacterium</taxon>
    </lineage>
</organism>
<sequence>MKFARVSNGYGYATARIQGGVAYPCEDWRTGDPARDSFVPPTLDPASAQNAAAIPLSELSFLPPIGGSNKLICLGLNYRDHVSEVGNENVSPYPSLFTKFPDTMVGAGSPIVRPTVSDAFDYEGEIAIVIGKGGRHIRKSEALSHLFGFTILMDGSVRDYQGHSVTAGKCFYASGSVGPWIVTSDEIPDYRKLTLKTRLNGEEVQSSVVENMIYDIPTAIEYISRWTPLAPGDVISTGTPAGVGFARTPQLYIKPGDLVEVEVSSIGVLANTAVAEA</sequence>
<comment type="caution">
    <text evidence="4">The sequence shown here is derived from an EMBL/GenBank/DDBJ whole genome shotgun (WGS) entry which is preliminary data.</text>
</comment>
<name>A0A6I4SX43_9SPHN</name>
<dbReference type="PANTHER" id="PTHR42796">
    <property type="entry name" value="FUMARYLACETOACETATE HYDROLASE DOMAIN-CONTAINING PROTEIN 2A-RELATED"/>
    <property type="match status" value="1"/>
</dbReference>
<evidence type="ECO:0000313" key="5">
    <source>
        <dbReference type="Proteomes" id="UP000433652"/>
    </source>
</evidence>
<reference evidence="4 5" key="1">
    <citation type="submission" date="2019-12" db="EMBL/GenBank/DDBJ databases">
        <title>Genomic-based taxomic classification of the family Erythrobacteraceae.</title>
        <authorList>
            <person name="Xu L."/>
        </authorList>
    </citation>
    <scope>NUCLEOTIDE SEQUENCE [LARGE SCALE GENOMIC DNA]</scope>
    <source>
        <strain evidence="4 5">MCCC 1K01500</strain>
    </source>
</reference>
<dbReference type="RefSeq" id="WP_159796916.1">
    <property type="nucleotide sequence ID" value="NZ_WTYM01000054.1"/>
</dbReference>
<keyword evidence="5" id="KW-1185">Reference proteome</keyword>
<dbReference type="GO" id="GO:0046872">
    <property type="term" value="F:metal ion binding"/>
    <property type="evidence" value="ECO:0007669"/>
    <property type="project" value="UniProtKB-KW"/>
</dbReference>
<dbReference type="PANTHER" id="PTHR42796:SF4">
    <property type="entry name" value="FUMARYLACETOACETATE HYDROLASE DOMAIN-CONTAINING PROTEIN 2A"/>
    <property type="match status" value="1"/>
</dbReference>
<keyword evidence="2" id="KW-0479">Metal-binding</keyword>
<feature type="domain" description="Fumarylacetoacetase-like C-terminal" evidence="3">
    <location>
        <begin position="70"/>
        <end position="272"/>
    </location>
</feature>
<evidence type="ECO:0000256" key="2">
    <source>
        <dbReference type="ARBA" id="ARBA00022723"/>
    </source>
</evidence>
<proteinExistence type="inferred from homology"/>